<dbReference type="GO" id="GO:0000272">
    <property type="term" value="P:polysaccharide catabolic process"/>
    <property type="evidence" value="ECO:0007669"/>
    <property type="project" value="InterPro"/>
</dbReference>
<evidence type="ECO:0000256" key="3">
    <source>
        <dbReference type="ARBA" id="ARBA00012706"/>
    </source>
</evidence>
<dbReference type="Pfam" id="PF26410">
    <property type="entry name" value="GH5_mannosidase"/>
    <property type="match status" value="1"/>
</dbReference>
<dbReference type="EMBL" id="JAJJMA010064617">
    <property type="protein sequence ID" value="MCL7027116.1"/>
    <property type="molecule type" value="Genomic_DNA"/>
</dbReference>
<comment type="caution">
    <text evidence="8">The sequence shown here is derived from an EMBL/GenBank/DDBJ whole genome shotgun (WGS) entry which is preliminary data.</text>
</comment>
<dbReference type="InterPro" id="IPR045053">
    <property type="entry name" value="MAN-like"/>
</dbReference>
<organism evidence="8 9">
    <name type="scientific">Papaver nudicaule</name>
    <name type="common">Iceland poppy</name>
    <dbReference type="NCBI Taxonomy" id="74823"/>
    <lineage>
        <taxon>Eukaryota</taxon>
        <taxon>Viridiplantae</taxon>
        <taxon>Streptophyta</taxon>
        <taxon>Embryophyta</taxon>
        <taxon>Tracheophyta</taxon>
        <taxon>Spermatophyta</taxon>
        <taxon>Magnoliopsida</taxon>
        <taxon>Ranunculales</taxon>
        <taxon>Papaveraceae</taxon>
        <taxon>Papaveroideae</taxon>
        <taxon>Papaver</taxon>
    </lineage>
</organism>
<gene>
    <name evidence="8" type="ORF">MKW94_007096</name>
</gene>
<evidence type="ECO:0000256" key="5">
    <source>
        <dbReference type="ARBA" id="ARBA00023295"/>
    </source>
</evidence>
<comment type="catalytic activity">
    <reaction evidence="1">
        <text>Random hydrolysis of (1-&gt;4)-beta-D-mannosidic linkages in mannans, galactomannans and glucomannans.</text>
        <dbReference type="EC" id="3.2.1.78"/>
    </reaction>
</comment>
<keyword evidence="4" id="KW-0378">Hydrolase</keyword>
<evidence type="ECO:0000313" key="8">
    <source>
        <dbReference type="EMBL" id="MCL7027116.1"/>
    </source>
</evidence>
<evidence type="ECO:0000256" key="2">
    <source>
        <dbReference type="ARBA" id="ARBA00005641"/>
    </source>
</evidence>
<feature type="chain" id="PRO_5041284027" description="mannan endo-1,4-beta-mannosidase" evidence="6">
    <location>
        <begin position="26"/>
        <end position="416"/>
    </location>
</feature>
<evidence type="ECO:0000259" key="7">
    <source>
        <dbReference type="Pfam" id="PF26410"/>
    </source>
</evidence>
<evidence type="ECO:0000256" key="1">
    <source>
        <dbReference type="ARBA" id="ARBA00001678"/>
    </source>
</evidence>
<dbReference type="InterPro" id="IPR017853">
    <property type="entry name" value="GH"/>
</dbReference>
<dbReference type="FunFam" id="3.20.20.80:FF:000012">
    <property type="entry name" value="Mannan endo-1,4-beta-mannosidase 6"/>
    <property type="match status" value="1"/>
</dbReference>
<evidence type="ECO:0000313" key="9">
    <source>
        <dbReference type="Proteomes" id="UP001177140"/>
    </source>
</evidence>
<feature type="signal peptide" evidence="6">
    <location>
        <begin position="1"/>
        <end position="25"/>
    </location>
</feature>
<dbReference type="InterPro" id="IPR001547">
    <property type="entry name" value="Glyco_hydro_5"/>
</dbReference>
<accession>A0AA41S149</accession>
<keyword evidence="6" id="KW-0732">Signal</keyword>
<keyword evidence="9" id="KW-1185">Reference proteome</keyword>
<name>A0AA41S149_PAPNU</name>
<dbReference type="PANTHER" id="PTHR31451">
    <property type="match status" value="1"/>
</dbReference>
<sequence>MSKFSSFAGVIFFFFILVISQHSEAARLVPSHRISGFVTTRDTQFLLNGSPFLFNGFNSYWMMHVAAEPTERYKISNVFRDASAAGLTVCRTWAFSDGSNQALDLQISPGVYDERVFQALDFVVSEASNYGIRLILSLVNNYNDYGGRPQYAQWAKGAGVQISSDDDFYTNPVLKEYYKNHVKKVVTRFNTITKVAYKDDPTIMAWELMNEPRCQADTSGKTVKGWVQEMATYTKSIDNKHLLEIGMEGFYGDSMPEKKQNNPGYQVGTDFISNHLIKEIDFATIHAYPDIWLSGQNDNAQLGFVQKWIWSHWTDSKTILRKPLVFSEFGKSSKDPGYTLNARNEYMNAVYSSIYNDARTGGTIAGGLVWQIVAEGMESFYDGYEIVLSQNPSTAGLISGQSQKMRALSHTLSGRH</sequence>
<evidence type="ECO:0000256" key="4">
    <source>
        <dbReference type="ARBA" id="ARBA00022801"/>
    </source>
</evidence>
<dbReference type="GO" id="GO:0016985">
    <property type="term" value="F:mannan endo-1,4-beta-mannosidase activity"/>
    <property type="evidence" value="ECO:0007669"/>
    <property type="project" value="UniProtKB-EC"/>
</dbReference>
<dbReference type="Gene3D" id="3.20.20.80">
    <property type="entry name" value="Glycosidases"/>
    <property type="match status" value="1"/>
</dbReference>
<evidence type="ECO:0000256" key="6">
    <source>
        <dbReference type="SAM" id="SignalP"/>
    </source>
</evidence>
<keyword evidence="5" id="KW-0326">Glycosidase</keyword>
<dbReference type="AlphaFoldDB" id="A0AA41S149"/>
<proteinExistence type="inferred from homology"/>
<dbReference type="PANTHER" id="PTHR31451:SF59">
    <property type="entry name" value="MANNAN ENDO-1,4-BETA-MANNOSIDASE"/>
    <property type="match status" value="1"/>
</dbReference>
<dbReference type="EC" id="3.2.1.78" evidence="3"/>
<protein>
    <recommendedName>
        <fullName evidence="3">mannan endo-1,4-beta-mannosidase</fullName>
        <ecNumber evidence="3">3.2.1.78</ecNumber>
    </recommendedName>
</protein>
<comment type="similarity">
    <text evidence="2">Belongs to the glycosyl hydrolase 5 (cellulase A) family.</text>
</comment>
<dbReference type="SUPFAM" id="SSF51445">
    <property type="entry name" value="(Trans)glycosidases"/>
    <property type="match status" value="1"/>
</dbReference>
<dbReference type="Proteomes" id="UP001177140">
    <property type="component" value="Unassembled WGS sequence"/>
</dbReference>
<feature type="domain" description="Glycoside hydrolase family 5" evidence="7">
    <location>
        <begin position="36"/>
        <end position="371"/>
    </location>
</feature>
<reference evidence="8" key="1">
    <citation type="submission" date="2022-03" db="EMBL/GenBank/DDBJ databases">
        <title>A functionally conserved STORR gene fusion in Papaver species that diverged 16.8 million years ago.</title>
        <authorList>
            <person name="Catania T."/>
        </authorList>
    </citation>
    <scope>NUCLEOTIDE SEQUENCE</scope>
    <source>
        <strain evidence="8">S-191538</strain>
    </source>
</reference>